<proteinExistence type="predicted"/>
<evidence type="ECO:0000259" key="1">
    <source>
        <dbReference type="Pfam" id="PF01712"/>
    </source>
</evidence>
<organism evidence="2 3">
    <name type="scientific">Clavelina lepadiformis</name>
    <name type="common">Light-bulb sea squirt</name>
    <name type="synonym">Ascidia lepadiformis</name>
    <dbReference type="NCBI Taxonomy" id="159417"/>
    <lineage>
        <taxon>Eukaryota</taxon>
        <taxon>Metazoa</taxon>
        <taxon>Chordata</taxon>
        <taxon>Tunicata</taxon>
        <taxon>Ascidiacea</taxon>
        <taxon>Aplousobranchia</taxon>
        <taxon>Clavelinidae</taxon>
        <taxon>Clavelina</taxon>
    </lineage>
</organism>
<protein>
    <recommendedName>
        <fullName evidence="1">Deoxynucleoside kinase domain-containing protein</fullName>
    </recommendedName>
</protein>
<evidence type="ECO:0000313" key="2">
    <source>
        <dbReference type="EMBL" id="CAK8677642.1"/>
    </source>
</evidence>
<dbReference type="PANTHER" id="PTHR10513:SF15">
    <property type="entry name" value="NADH DEHYDROGENASE [UBIQUINONE] 1 ALPHA SUBCOMPLEX SUBUNIT 10, MITOCHONDRIAL"/>
    <property type="match status" value="1"/>
</dbReference>
<keyword evidence="3" id="KW-1185">Reference proteome</keyword>
<dbReference type="InterPro" id="IPR027417">
    <property type="entry name" value="P-loop_NTPase"/>
</dbReference>
<name>A0ABP0FH15_CLALP</name>
<evidence type="ECO:0000313" key="3">
    <source>
        <dbReference type="Proteomes" id="UP001642483"/>
    </source>
</evidence>
<feature type="domain" description="Deoxynucleoside kinase" evidence="1">
    <location>
        <begin position="68"/>
        <end position="279"/>
    </location>
</feature>
<gene>
    <name evidence="2" type="ORF">CVLEPA_LOCUS7002</name>
</gene>
<dbReference type="EMBL" id="CAWYQH010000046">
    <property type="protein sequence ID" value="CAK8677642.1"/>
    <property type="molecule type" value="Genomic_DNA"/>
</dbReference>
<reference evidence="2 3" key="1">
    <citation type="submission" date="2024-02" db="EMBL/GenBank/DDBJ databases">
        <authorList>
            <person name="Daric V."/>
            <person name="Darras S."/>
        </authorList>
    </citation>
    <scope>NUCLEOTIDE SEQUENCE [LARGE SCALE GENOMIC DNA]</scope>
</reference>
<dbReference type="Gene3D" id="3.40.50.300">
    <property type="entry name" value="P-loop containing nucleotide triphosphate hydrolases"/>
    <property type="match status" value="1"/>
</dbReference>
<dbReference type="Proteomes" id="UP001642483">
    <property type="component" value="Unassembled WGS sequence"/>
</dbReference>
<sequence>MLRNNVTTVLRDLAKFRSKQNEFFKASCIALQQKNHYGTVGDLIQNIRFNYFFDARHHLDNDKWAKLFCVEGNVGVGKAAFAKEFAEKLDLRHFPTATTDYFVLRMKGFFPDEKIEWEMSEDSAYQKMLSLNMDKFCEEPTNWVHTSRLRLWLLQMRHFQYCDALAHLLRTGQGAVLNRHFYSDLVHAEAQQKMGWIRKDVWKYYQTMTFSSDEFLLPPQVVIYLDVPAEQCYENIQAGNNEAEKRLSLEYLKRVEDAYKAVYFPKARERGVNIIEVDGTSNTSVDEVIGDLDNLPTMLNSFNLWNVGNYKLKRLMIRCEDLQRRIRKFKIYSPIEELWNNESIKEAMEMEIEMAPFRYPKGLNAELGDRNVFWKYL</sequence>
<dbReference type="InterPro" id="IPR050566">
    <property type="entry name" value="Deoxyribonucleoside_kinase"/>
</dbReference>
<accession>A0ABP0FH15</accession>
<dbReference type="Pfam" id="PF01712">
    <property type="entry name" value="dNK"/>
    <property type="match status" value="1"/>
</dbReference>
<dbReference type="InterPro" id="IPR031314">
    <property type="entry name" value="DNK_dom"/>
</dbReference>
<comment type="caution">
    <text evidence="2">The sequence shown here is derived from an EMBL/GenBank/DDBJ whole genome shotgun (WGS) entry which is preliminary data.</text>
</comment>
<dbReference type="PANTHER" id="PTHR10513">
    <property type="entry name" value="DEOXYNUCLEOSIDE KINASE"/>
    <property type="match status" value="1"/>
</dbReference>
<dbReference type="SUPFAM" id="SSF52540">
    <property type="entry name" value="P-loop containing nucleoside triphosphate hydrolases"/>
    <property type="match status" value="1"/>
</dbReference>